<name>A0A0A8YUE9_ARUDO</name>
<reference evidence="1" key="1">
    <citation type="submission" date="2014-09" db="EMBL/GenBank/DDBJ databases">
        <authorList>
            <person name="Magalhaes I.L.F."/>
            <person name="Oliveira U."/>
            <person name="Santos F.R."/>
            <person name="Vidigal T.H.D.A."/>
            <person name="Brescovit A.D."/>
            <person name="Santos A.J."/>
        </authorList>
    </citation>
    <scope>NUCLEOTIDE SEQUENCE</scope>
    <source>
        <tissue evidence="1">Shoot tissue taken approximately 20 cm above the soil surface</tissue>
    </source>
</reference>
<accession>A0A0A8YUE9</accession>
<protein>
    <submittedName>
        <fullName evidence="1">Uncharacterized protein</fullName>
    </submittedName>
</protein>
<reference evidence="1" key="2">
    <citation type="journal article" date="2015" name="Data Brief">
        <title>Shoot transcriptome of the giant reed, Arundo donax.</title>
        <authorList>
            <person name="Barrero R.A."/>
            <person name="Guerrero F.D."/>
            <person name="Moolhuijzen P."/>
            <person name="Goolsby J.A."/>
            <person name="Tidwell J."/>
            <person name="Bellgard S.E."/>
            <person name="Bellgard M.I."/>
        </authorList>
    </citation>
    <scope>NUCLEOTIDE SEQUENCE</scope>
    <source>
        <tissue evidence="1">Shoot tissue taken approximately 20 cm above the soil surface</tissue>
    </source>
</reference>
<dbReference type="AlphaFoldDB" id="A0A0A8YUE9"/>
<proteinExistence type="predicted"/>
<organism evidence="1">
    <name type="scientific">Arundo donax</name>
    <name type="common">Giant reed</name>
    <name type="synonym">Donax arundinaceus</name>
    <dbReference type="NCBI Taxonomy" id="35708"/>
    <lineage>
        <taxon>Eukaryota</taxon>
        <taxon>Viridiplantae</taxon>
        <taxon>Streptophyta</taxon>
        <taxon>Embryophyta</taxon>
        <taxon>Tracheophyta</taxon>
        <taxon>Spermatophyta</taxon>
        <taxon>Magnoliopsida</taxon>
        <taxon>Liliopsida</taxon>
        <taxon>Poales</taxon>
        <taxon>Poaceae</taxon>
        <taxon>PACMAD clade</taxon>
        <taxon>Arundinoideae</taxon>
        <taxon>Arundineae</taxon>
        <taxon>Arundo</taxon>
    </lineage>
</organism>
<dbReference type="EMBL" id="GBRH01267141">
    <property type="protein sequence ID" value="JAD30754.1"/>
    <property type="molecule type" value="Transcribed_RNA"/>
</dbReference>
<sequence length="55" mass="6542">MLYFYSSGIARSSFGFQFIAILHSVTGFLTETENPVFAKKNWKFNFGYQFQFKWL</sequence>
<evidence type="ECO:0000313" key="1">
    <source>
        <dbReference type="EMBL" id="JAD30754.1"/>
    </source>
</evidence>